<dbReference type="RefSeq" id="WP_040052607.1">
    <property type="nucleotide sequence ID" value="NZ_FCNV02000004.1"/>
</dbReference>
<dbReference type="EMBL" id="FCNV02000004">
    <property type="protein sequence ID" value="SAL31615.1"/>
    <property type="molecule type" value="Genomic_DNA"/>
</dbReference>
<protein>
    <submittedName>
        <fullName evidence="3">Uncharacterized protein</fullName>
    </submittedName>
</protein>
<evidence type="ECO:0000256" key="1">
    <source>
        <dbReference type="SAM" id="MobiDB-lite"/>
    </source>
</evidence>
<feature type="compositionally biased region" description="Basic and acidic residues" evidence="1">
    <location>
        <begin position="60"/>
        <end position="72"/>
    </location>
</feature>
<keyword evidence="2" id="KW-1133">Transmembrane helix</keyword>
<evidence type="ECO:0000313" key="3">
    <source>
        <dbReference type="EMBL" id="SAL31615.1"/>
    </source>
</evidence>
<keyword evidence="2" id="KW-0812">Transmembrane</keyword>
<name>A0A658QY39_9BURK</name>
<keyword evidence="4" id="KW-1185">Reference proteome</keyword>
<accession>A0A658QY39</accession>
<sequence>MDFAITVGTIAFFAVVALALLAVADVLLPSRRRHRRGTDSDEGNGERSPGVFSGVRGRMHKSDELKPKEAGHSSRSGHHK</sequence>
<feature type="region of interest" description="Disordered" evidence="1">
    <location>
        <begin position="31"/>
        <end position="80"/>
    </location>
</feature>
<gene>
    <name evidence="3" type="ORF">AWB72_02797</name>
</gene>
<dbReference type="AlphaFoldDB" id="A0A658QY39"/>
<organism evidence="3 4">
    <name type="scientific">Caballeronia concitans</name>
    <dbReference type="NCBI Taxonomy" id="1777133"/>
    <lineage>
        <taxon>Bacteria</taxon>
        <taxon>Pseudomonadati</taxon>
        <taxon>Pseudomonadota</taxon>
        <taxon>Betaproteobacteria</taxon>
        <taxon>Burkholderiales</taxon>
        <taxon>Burkholderiaceae</taxon>
        <taxon>Caballeronia</taxon>
    </lineage>
</organism>
<dbReference type="Proteomes" id="UP000198263">
    <property type="component" value="Unassembled WGS sequence"/>
</dbReference>
<proteinExistence type="predicted"/>
<keyword evidence="2" id="KW-0472">Membrane</keyword>
<feature type="transmembrane region" description="Helical" evidence="2">
    <location>
        <begin position="6"/>
        <end position="28"/>
    </location>
</feature>
<evidence type="ECO:0000313" key="4">
    <source>
        <dbReference type="Proteomes" id="UP000198263"/>
    </source>
</evidence>
<comment type="caution">
    <text evidence="3">The sequence shown here is derived from an EMBL/GenBank/DDBJ whole genome shotgun (WGS) entry which is preliminary data.</text>
</comment>
<reference evidence="3 4" key="1">
    <citation type="submission" date="2016-01" db="EMBL/GenBank/DDBJ databases">
        <authorList>
            <person name="Peeters C."/>
        </authorList>
    </citation>
    <scope>NUCLEOTIDE SEQUENCE [LARGE SCALE GENOMIC DNA]</scope>
    <source>
        <strain evidence="3">LMG 29315</strain>
    </source>
</reference>
<evidence type="ECO:0000256" key="2">
    <source>
        <dbReference type="SAM" id="Phobius"/>
    </source>
</evidence>